<dbReference type="InterPro" id="IPR000595">
    <property type="entry name" value="cNMP-bd_dom"/>
</dbReference>
<evidence type="ECO:0000313" key="7">
    <source>
        <dbReference type="Proteomes" id="UP000184052"/>
    </source>
</evidence>
<dbReference type="SUPFAM" id="SSF51206">
    <property type="entry name" value="cAMP-binding domain-like"/>
    <property type="match status" value="1"/>
</dbReference>
<dbReference type="GO" id="GO:0016301">
    <property type="term" value="F:kinase activity"/>
    <property type="evidence" value="ECO:0007669"/>
    <property type="project" value="UniProtKB-KW"/>
</dbReference>
<accession>A0A1M6MHD6</accession>
<evidence type="ECO:0000256" key="2">
    <source>
        <dbReference type="ARBA" id="ARBA00023125"/>
    </source>
</evidence>
<keyword evidence="3" id="KW-0804">Transcription</keyword>
<proteinExistence type="predicted"/>
<gene>
    <name evidence="6" type="ORF">SAMN02745751_03475</name>
</gene>
<dbReference type="SUPFAM" id="SSF46785">
    <property type="entry name" value="Winged helix' DNA-binding domain"/>
    <property type="match status" value="1"/>
</dbReference>
<organism evidence="6 7">
    <name type="scientific">Dethiosulfatibacter aminovorans DSM 17477</name>
    <dbReference type="NCBI Taxonomy" id="1121476"/>
    <lineage>
        <taxon>Bacteria</taxon>
        <taxon>Bacillati</taxon>
        <taxon>Bacillota</taxon>
        <taxon>Tissierellia</taxon>
        <taxon>Dethiosulfatibacter</taxon>
    </lineage>
</organism>
<reference evidence="6 7" key="1">
    <citation type="submission" date="2016-11" db="EMBL/GenBank/DDBJ databases">
        <authorList>
            <person name="Jaros S."/>
            <person name="Januszkiewicz K."/>
            <person name="Wedrychowicz H."/>
        </authorList>
    </citation>
    <scope>NUCLEOTIDE SEQUENCE [LARGE SCALE GENOMIC DNA]</scope>
    <source>
        <strain evidence="6 7">DSM 17477</strain>
    </source>
</reference>
<keyword evidence="7" id="KW-1185">Reference proteome</keyword>
<dbReference type="SMART" id="SM00419">
    <property type="entry name" value="HTH_CRP"/>
    <property type="match status" value="1"/>
</dbReference>
<dbReference type="InterPro" id="IPR000524">
    <property type="entry name" value="Tscrpt_reg_HTH_GntR"/>
</dbReference>
<sequence>MITNHSTAEYENTILGVLPPMLLSDYLYNNMLLKKSYDKNEIIHIEGEECTQIEIIMHGEIVIERIGISGDLMTVNHFGKSDIIGANLIFSSTDRYPMTITAKKHTEVITVQKDVLFELCNSYPTFLMQFIKIISDLSVLIGTKMKNRISRTIRQSIITYLSKQSMLQNSYNIKLTMSKKSLAEMFGVSRTSLSRELQKMSGEGLINFDAKSIQILNKDILE</sequence>
<evidence type="ECO:0000256" key="3">
    <source>
        <dbReference type="ARBA" id="ARBA00023163"/>
    </source>
</evidence>
<dbReference type="GO" id="GO:0003700">
    <property type="term" value="F:DNA-binding transcription factor activity"/>
    <property type="evidence" value="ECO:0007669"/>
    <property type="project" value="InterPro"/>
</dbReference>
<keyword evidence="1" id="KW-0805">Transcription regulation</keyword>
<dbReference type="Pfam" id="PF00027">
    <property type="entry name" value="cNMP_binding"/>
    <property type="match status" value="1"/>
</dbReference>
<dbReference type="Pfam" id="PF13545">
    <property type="entry name" value="HTH_Crp_2"/>
    <property type="match status" value="1"/>
</dbReference>
<dbReference type="RefSeq" id="WP_073050847.1">
    <property type="nucleotide sequence ID" value="NZ_FQZL01000042.1"/>
</dbReference>
<dbReference type="EMBL" id="FQZL01000042">
    <property type="protein sequence ID" value="SHJ82847.1"/>
    <property type="molecule type" value="Genomic_DNA"/>
</dbReference>
<keyword evidence="6" id="KW-0418">Kinase</keyword>
<dbReference type="InterPro" id="IPR012318">
    <property type="entry name" value="HTH_CRP"/>
</dbReference>
<evidence type="ECO:0000256" key="1">
    <source>
        <dbReference type="ARBA" id="ARBA00023015"/>
    </source>
</evidence>
<evidence type="ECO:0000259" key="5">
    <source>
        <dbReference type="PROSITE" id="PS51063"/>
    </source>
</evidence>
<dbReference type="InterPro" id="IPR014710">
    <property type="entry name" value="RmlC-like_jellyroll"/>
</dbReference>
<dbReference type="AlphaFoldDB" id="A0A1M6MHD6"/>
<name>A0A1M6MHD6_9FIRM</name>
<dbReference type="GO" id="GO:0003677">
    <property type="term" value="F:DNA binding"/>
    <property type="evidence" value="ECO:0007669"/>
    <property type="project" value="UniProtKB-KW"/>
</dbReference>
<dbReference type="Proteomes" id="UP000184052">
    <property type="component" value="Unassembled WGS sequence"/>
</dbReference>
<dbReference type="STRING" id="1121476.SAMN02745751_03475"/>
<evidence type="ECO:0000259" key="4">
    <source>
        <dbReference type="PROSITE" id="PS50042"/>
    </source>
</evidence>
<evidence type="ECO:0000313" key="6">
    <source>
        <dbReference type="EMBL" id="SHJ82847.1"/>
    </source>
</evidence>
<dbReference type="PRINTS" id="PR00035">
    <property type="entry name" value="HTHGNTR"/>
</dbReference>
<feature type="domain" description="HTH crp-type" evidence="5">
    <location>
        <begin position="151"/>
        <end position="219"/>
    </location>
</feature>
<protein>
    <submittedName>
        <fullName evidence="6">cAMP-binding domain of CRP or a regulatory subunit of cAMP-dependent protein kinases</fullName>
    </submittedName>
</protein>
<dbReference type="CDD" id="cd00038">
    <property type="entry name" value="CAP_ED"/>
    <property type="match status" value="1"/>
</dbReference>
<dbReference type="OrthoDB" id="3176638at2"/>
<dbReference type="PROSITE" id="PS51063">
    <property type="entry name" value="HTH_CRP_2"/>
    <property type="match status" value="1"/>
</dbReference>
<dbReference type="Gene3D" id="2.60.120.10">
    <property type="entry name" value="Jelly Rolls"/>
    <property type="match status" value="1"/>
</dbReference>
<keyword evidence="2" id="KW-0238">DNA-binding</keyword>
<feature type="domain" description="Cyclic nucleotide-binding" evidence="4">
    <location>
        <begin position="30"/>
        <end position="119"/>
    </location>
</feature>
<dbReference type="InterPro" id="IPR036390">
    <property type="entry name" value="WH_DNA-bd_sf"/>
</dbReference>
<dbReference type="PROSITE" id="PS50042">
    <property type="entry name" value="CNMP_BINDING_3"/>
    <property type="match status" value="1"/>
</dbReference>
<keyword evidence="6" id="KW-0808">Transferase</keyword>
<dbReference type="InterPro" id="IPR018490">
    <property type="entry name" value="cNMP-bd_dom_sf"/>
</dbReference>